<evidence type="ECO:0000313" key="6">
    <source>
        <dbReference type="Proteomes" id="UP001152797"/>
    </source>
</evidence>
<evidence type="ECO:0000256" key="1">
    <source>
        <dbReference type="SAM" id="MobiDB-lite"/>
    </source>
</evidence>
<feature type="transmembrane region" description="Helical" evidence="2">
    <location>
        <begin position="138"/>
        <end position="157"/>
    </location>
</feature>
<evidence type="ECO:0000313" key="5">
    <source>
        <dbReference type="EMBL" id="CAL4780609.1"/>
    </source>
</evidence>
<dbReference type="OrthoDB" id="423130at2759"/>
<dbReference type="EMBL" id="CAMXCT020001813">
    <property type="protein sequence ID" value="CAL1146672.1"/>
    <property type="molecule type" value="Genomic_DNA"/>
</dbReference>
<dbReference type="EMBL" id="CAMXCT030001813">
    <property type="protein sequence ID" value="CAL4780609.1"/>
    <property type="molecule type" value="Genomic_DNA"/>
</dbReference>
<dbReference type="EMBL" id="CAMXCT010001813">
    <property type="protein sequence ID" value="CAI3993297.1"/>
    <property type="molecule type" value="Genomic_DNA"/>
</dbReference>
<keyword evidence="2" id="KW-1133">Transmembrane helix</keyword>
<feature type="region of interest" description="Disordered" evidence="1">
    <location>
        <begin position="897"/>
        <end position="917"/>
    </location>
</feature>
<dbReference type="InterPro" id="IPR036188">
    <property type="entry name" value="FAD/NAD-bd_sf"/>
</dbReference>
<protein>
    <submittedName>
        <fullName evidence="5">Amine oxidase domain-containing protein</fullName>
    </submittedName>
</protein>
<feature type="transmembrane region" description="Helical" evidence="2">
    <location>
        <begin position="249"/>
        <end position="271"/>
    </location>
</feature>
<dbReference type="PANTHER" id="PTHR42923:SF17">
    <property type="entry name" value="AMINE OXIDASE DOMAIN-CONTAINING PROTEIN"/>
    <property type="match status" value="1"/>
</dbReference>
<dbReference type="InterPro" id="IPR050464">
    <property type="entry name" value="Zeta_carotene_desat/Oxidored"/>
</dbReference>
<keyword evidence="2" id="KW-0472">Membrane</keyword>
<evidence type="ECO:0000256" key="2">
    <source>
        <dbReference type="SAM" id="Phobius"/>
    </source>
</evidence>
<dbReference type="GO" id="GO:0016491">
    <property type="term" value="F:oxidoreductase activity"/>
    <property type="evidence" value="ECO:0007669"/>
    <property type="project" value="TreeGrafter"/>
</dbReference>
<dbReference type="InterPro" id="IPR029063">
    <property type="entry name" value="SAM-dependent_MTases_sf"/>
</dbReference>
<accession>A0A9P1CLK1</accession>
<feature type="transmembrane region" description="Helical" evidence="2">
    <location>
        <begin position="218"/>
        <end position="237"/>
    </location>
</feature>
<sequence length="917" mass="103258">MVSMSPVNYAGLALYFVVLGVSMVASYYMQRSPMRRAASWLLIAITWFYILRFTITYPQTSWYQEGLNLFDVAYADVIWGGANGNWGYTQQLLCWAIVATVWTLEAPICYQLFGLFGAMSGSFCLIDVERKPVEEVHLSLLLACLLAFGCVWMLPMSQNYREMSWWLWLLHACLILPKCLQLGRKIPRGVVYLVLAALSFLTHRFSTRPRHWPSTDCQISITVDVAASSLLTLRFIYIRLGAAPDAAAALGAALGALLTFLASPGAVLGLFCGFHDHRLRSWLVTSLQRFLAGRAGAAGATNLGYWKAAASYDEACKDLAELVGSEATLNVNDAVLCVGCGFSAELAFFRQRFGPRRVAGLDAAASGDDVRRGTVETMATGAQHFRFNEFTKVLAVDCAYHFERVKFFQEAKKVARETLTLTDVVLRNKDAPVWLRMALCAMDIPWSNHWTEQEYRSKLHQAGFSIVSWRSLEPHVLASERWPGTGLLAPHLDYVLIHAEVRKSDRPSAAVIGSGMSGLIAAHLLEETHEAGPKCGLVGLQEQLAPSLAVDVPLRFMMPHYYRNLLEVIRDLHIPTKAVPYNASYQSGDEMLLVTSTGWLGHILQHLKYVPYLARLMFTVFFREELPGESFLEYMQRFQLHRHEAYRIYSLHLSWMLSCTYDQANATPAGVVLGFIRASNPFVRMYQASGNILRIYPTMKALQDRLLTGKVIRVNSPVTSFYDESARRSRCIDGTCYDVVLVATDAPAAGYLLGGEWQSRLSKIHYQKGRIIVHKDPRLMPARKEDWRTFNIREDGPKGTCQITVWLNKFWGREDLTEDLFETWNPSEECKAELKVKDVELARATYTKEMHQLWSWIEEKQGEDGFYVAGAYALEGMSLLEQACISAQRAVAAVHRDAERGSELSDEHPSGQRKKEN</sequence>
<feature type="transmembrane region" description="Helical" evidence="2">
    <location>
        <begin position="12"/>
        <end position="30"/>
    </location>
</feature>
<dbReference type="AlphaFoldDB" id="A0A9P1CLK1"/>
<reference evidence="3" key="1">
    <citation type="submission" date="2022-10" db="EMBL/GenBank/DDBJ databases">
        <authorList>
            <person name="Chen Y."/>
            <person name="Dougan E. K."/>
            <person name="Chan C."/>
            <person name="Rhodes N."/>
            <person name="Thang M."/>
        </authorList>
    </citation>
    <scope>NUCLEOTIDE SEQUENCE</scope>
</reference>
<gene>
    <name evidence="3" type="ORF">C1SCF055_LOCUS20061</name>
</gene>
<evidence type="ECO:0000313" key="3">
    <source>
        <dbReference type="EMBL" id="CAI3993297.1"/>
    </source>
</evidence>
<proteinExistence type="predicted"/>
<feature type="transmembrane region" description="Helical" evidence="2">
    <location>
        <begin position="37"/>
        <end position="55"/>
    </location>
</feature>
<name>A0A9P1CLK1_9DINO</name>
<comment type="caution">
    <text evidence="3">The sequence shown here is derived from an EMBL/GenBank/DDBJ whole genome shotgun (WGS) entry which is preliminary data.</text>
</comment>
<keyword evidence="2" id="KW-0812">Transmembrane</keyword>
<keyword evidence="6" id="KW-1185">Reference proteome</keyword>
<dbReference type="PANTHER" id="PTHR42923">
    <property type="entry name" value="PROTOPORPHYRINOGEN OXIDASE"/>
    <property type="match status" value="1"/>
</dbReference>
<reference evidence="4" key="2">
    <citation type="submission" date="2024-04" db="EMBL/GenBank/DDBJ databases">
        <authorList>
            <person name="Chen Y."/>
            <person name="Shah S."/>
            <person name="Dougan E. K."/>
            <person name="Thang M."/>
            <person name="Chan C."/>
        </authorList>
    </citation>
    <scope>NUCLEOTIDE SEQUENCE [LARGE SCALE GENOMIC DNA]</scope>
</reference>
<organism evidence="3">
    <name type="scientific">Cladocopium goreaui</name>
    <dbReference type="NCBI Taxonomy" id="2562237"/>
    <lineage>
        <taxon>Eukaryota</taxon>
        <taxon>Sar</taxon>
        <taxon>Alveolata</taxon>
        <taxon>Dinophyceae</taxon>
        <taxon>Suessiales</taxon>
        <taxon>Symbiodiniaceae</taxon>
        <taxon>Cladocopium</taxon>
    </lineage>
</organism>
<dbReference type="SUPFAM" id="SSF53335">
    <property type="entry name" value="S-adenosyl-L-methionine-dependent methyltransferases"/>
    <property type="match status" value="1"/>
</dbReference>
<feature type="transmembrane region" description="Helical" evidence="2">
    <location>
        <begin position="163"/>
        <end position="180"/>
    </location>
</feature>
<evidence type="ECO:0000313" key="4">
    <source>
        <dbReference type="EMBL" id="CAL1146672.1"/>
    </source>
</evidence>
<dbReference type="Gene3D" id="3.40.50.150">
    <property type="entry name" value="Vaccinia Virus protein VP39"/>
    <property type="match status" value="1"/>
</dbReference>
<dbReference type="SUPFAM" id="SSF51905">
    <property type="entry name" value="FAD/NAD(P)-binding domain"/>
    <property type="match status" value="1"/>
</dbReference>
<feature type="transmembrane region" description="Helical" evidence="2">
    <location>
        <begin position="189"/>
        <end position="206"/>
    </location>
</feature>
<dbReference type="Proteomes" id="UP001152797">
    <property type="component" value="Unassembled WGS sequence"/>
</dbReference>